<evidence type="ECO:0000313" key="2">
    <source>
        <dbReference type="Proteomes" id="UP000641646"/>
    </source>
</evidence>
<dbReference type="Proteomes" id="UP000641646">
    <property type="component" value="Unassembled WGS sequence"/>
</dbReference>
<evidence type="ECO:0000313" key="1">
    <source>
        <dbReference type="EMBL" id="MBD2186230.1"/>
    </source>
</evidence>
<accession>A0A926ZKM9</accession>
<protein>
    <submittedName>
        <fullName evidence="1">Uncharacterized protein</fullName>
    </submittedName>
</protein>
<dbReference type="EMBL" id="JACJPW010000179">
    <property type="protein sequence ID" value="MBD2186230.1"/>
    <property type="molecule type" value="Genomic_DNA"/>
</dbReference>
<reference evidence="1" key="1">
    <citation type="journal article" date="2015" name="ISME J.">
        <title>Draft Genome Sequence of Streptomyces incarnatus NRRL8089, which Produces the Nucleoside Antibiotic Sinefungin.</title>
        <authorList>
            <person name="Oshima K."/>
            <person name="Hattori M."/>
            <person name="Shimizu H."/>
            <person name="Fukuda K."/>
            <person name="Nemoto M."/>
            <person name="Inagaki K."/>
            <person name="Tamura T."/>
        </authorList>
    </citation>
    <scope>NUCLEOTIDE SEQUENCE</scope>
    <source>
        <strain evidence="1">FACHB-1375</strain>
    </source>
</reference>
<dbReference type="AlphaFoldDB" id="A0A926ZKM9"/>
<sequence length="47" mass="5278">MSQYPNIKLMNQPEAIASGWLFATSQKLKILSFWVLANGAQLKTLLL</sequence>
<organism evidence="1 2">
    <name type="scientific">Aerosakkonema funiforme FACHB-1375</name>
    <dbReference type="NCBI Taxonomy" id="2949571"/>
    <lineage>
        <taxon>Bacteria</taxon>
        <taxon>Bacillati</taxon>
        <taxon>Cyanobacteriota</taxon>
        <taxon>Cyanophyceae</taxon>
        <taxon>Oscillatoriophycideae</taxon>
        <taxon>Aerosakkonematales</taxon>
        <taxon>Aerosakkonemataceae</taxon>
        <taxon>Aerosakkonema</taxon>
    </lineage>
</organism>
<name>A0A926ZKM9_9CYAN</name>
<keyword evidence="2" id="KW-1185">Reference proteome</keyword>
<dbReference type="RefSeq" id="WP_190475348.1">
    <property type="nucleotide sequence ID" value="NZ_JACJPW010000179.1"/>
</dbReference>
<gene>
    <name evidence="1" type="ORF">H6G03_35115</name>
</gene>
<proteinExistence type="predicted"/>
<comment type="caution">
    <text evidence="1">The sequence shown here is derived from an EMBL/GenBank/DDBJ whole genome shotgun (WGS) entry which is preliminary data.</text>
</comment>
<reference evidence="1" key="2">
    <citation type="submission" date="2020-08" db="EMBL/GenBank/DDBJ databases">
        <authorList>
            <person name="Chen M."/>
            <person name="Teng W."/>
            <person name="Zhao L."/>
            <person name="Hu C."/>
            <person name="Zhou Y."/>
            <person name="Han B."/>
            <person name="Song L."/>
            <person name="Shu W."/>
        </authorList>
    </citation>
    <scope>NUCLEOTIDE SEQUENCE</scope>
    <source>
        <strain evidence="1">FACHB-1375</strain>
    </source>
</reference>